<accession>A0A8J6NX21</accession>
<dbReference type="Gene3D" id="3.10.20.30">
    <property type="match status" value="1"/>
</dbReference>
<reference evidence="1 2" key="1">
    <citation type="submission" date="2020-08" db="EMBL/GenBank/DDBJ databases">
        <title>Bridging the membrane lipid divide: bacteria of the FCB group superphylum have the potential to synthesize archaeal ether lipids.</title>
        <authorList>
            <person name="Villanueva L."/>
            <person name="Von Meijenfeldt F.A.B."/>
            <person name="Westbye A.B."/>
            <person name="Yadav S."/>
            <person name="Hopmans E.C."/>
            <person name="Dutilh B.E."/>
            <person name="Sinninghe Damste J.S."/>
        </authorList>
    </citation>
    <scope>NUCLEOTIDE SEQUENCE [LARGE SCALE GENOMIC DNA]</scope>
    <source>
        <strain evidence="1">NIOZ-UU100</strain>
    </source>
</reference>
<dbReference type="InterPro" id="IPR003749">
    <property type="entry name" value="ThiS/MoaD-like"/>
</dbReference>
<dbReference type="PANTHER" id="PTHR34472">
    <property type="entry name" value="SULFUR CARRIER PROTEIN THIS"/>
    <property type="match status" value="1"/>
</dbReference>
<sequence length="66" mass="7205">MVILLNGKNRTLPDKSTAADLIEELQLTGRRIAIEINLEIVSRSGYETHLLHDGDKVEIVHAIGGG</sequence>
<evidence type="ECO:0000313" key="1">
    <source>
        <dbReference type="EMBL" id="MBC8519189.1"/>
    </source>
</evidence>
<dbReference type="CDD" id="cd00565">
    <property type="entry name" value="Ubl_ThiS"/>
    <property type="match status" value="1"/>
</dbReference>
<dbReference type="AlphaFoldDB" id="A0A8J6NX21"/>
<dbReference type="InterPro" id="IPR016155">
    <property type="entry name" value="Mopterin_synth/thiamin_S_b"/>
</dbReference>
<protein>
    <submittedName>
        <fullName evidence="1">Sulfur carrier protein ThiS</fullName>
    </submittedName>
</protein>
<dbReference type="InterPro" id="IPR010035">
    <property type="entry name" value="Thi_S"/>
</dbReference>
<dbReference type="Proteomes" id="UP000654401">
    <property type="component" value="Unassembled WGS sequence"/>
</dbReference>
<dbReference type="EMBL" id="JACNFK010000017">
    <property type="protein sequence ID" value="MBC8519189.1"/>
    <property type="molecule type" value="Genomic_DNA"/>
</dbReference>
<dbReference type="Pfam" id="PF02597">
    <property type="entry name" value="ThiS"/>
    <property type="match status" value="1"/>
</dbReference>
<dbReference type="SUPFAM" id="SSF54285">
    <property type="entry name" value="MoaD/ThiS"/>
    <property type="match status" value="1"/>
</dbReference>
<proteinExistence type="predicted"/>
<organism evidence="1 2">
    <name type="scientific">Candidatus Thiopontia autotrophica</name>
    <dbReference type="NCBI Taxonomy" id="2841688"/>
    <lineage>
        <taxon>Bacteria</taxon>
        <taxon>Pseudomonadati</taxon>
        <taxon>Pseudomonadota</taxon>
        <taxon>Gammaproteobacteria</taxon>
        <taxon>Candidatus Thiopontia</taxon>
    </lineage>
</organism>
<dbReference type="InterPro" id="IPR012675">
    <property type="entry name" value="Beta-grasp_dom_sf"/>
</dbReference>
<dbReference type="PANTHER" id="PTHR34472:SF1">
    <property type="entry name" value="SULFUR CARRIER PROTEIN THIS"/>
    <property type="match status" value="1"/>
</dbReference>
<evidence type="ECO:0000313" key="2">
    <source>
        <dbReference type="Proteomes" id="UP000654401"/>
    </source>
</evidence>
<gene>
    <name evidence="1" type="primary">thiS</name>
    <name evidence="1" type="ORF">H8D24_02100</name>
</gene>
<name>A0A8J6NX21_9GAMM</name>
<comment type="caution">
    <text evidence="1">The sequence shown here is derived from an EMBL/GenBank/DDBJ whole genome shotgun (WGS) entry which is preliminary data.</text>
</comment>
<dbReference type="NCBIfam" id="TIGR01683">
    <property type="entry name" value="thiS"/>
    <property type="match status" value="1"/>
</dbReference>